<evidence type="ECO:0000256" key="6">
    <source>
        <dbReference type="SAM" id="MobiDB-lite"/>
    </source>
</evidence>
<accession>A0A6A6F5L1</accession>
<dbReference type="Proteomes" id="UP000799539">
    <property type="component" value="Unassembled WGS sequence"/>
</dbReference>
<keyword evidence="3 7" id="KW-0812">Transmembrane</keyword>
<evidence type="ECO:0000313" key="8">
    <source>
        <dbReference type="EMBL" id="KAF2209748.1"/>
    </source>
</evidence>
<reference evidence="8" key="1">
    <citation type="journal article" date="2020" name="Stud. Mycol.">
        <title>101 Dothideomycetes genomes: a test case for predicting lifestyles and emergence of pathogens.</title>
        <authorList>
            <person name="Haridas S."/>
            <person name="Albert R."/>
            <person name="Binder M."/>
            <person name="Bloem J."/>
            <person name="Labutti K."/>
            <person name="Salamov A."/>
            <person name="Andreopoulos B."/>
            <person name="Baker S."/>
            <person name="Barry K."/>
            <person name="Bills G."/>
            <person name="Bluhm B."/>
            <person name="Cannon C."/>
            <person name="Castanera R."/>
            <person name="Culley D."/>
            <person name="Daum C."/>
            <person name="Ezra D."/>
            <person name="Gonzalez J."/>
            <person name="Henrissat B."/>
            <person name="Kuo A."/>
            <person name="Liang C."/>
            <person name="Lipzen A."/>
            <person name="Lutzoni F."/>
            <person name="Magnuson J."/>
            <person name="Mondo S."/>
            <person name="Nolan M."/>
            <person name="Ohm R."/>
            <person name="Pangilinan J."/>
            <person name="Park H.-J."/>
            <person name="Ramirez L."/>
            <person name="Alfaro M."/>
            <person name="Sun H."/>
            <person name="Tritt A."/>
            <person name="Yoshinaga Y."/>
            <person name="Zwiers L.-H."/>
            <person name="Turgeon B."/>
            <person name="Goodwin S."/>
            <person name="Spatafora J."/>
            <person name="Crous P."/>
            <person name="Grigoriev I."/>
        </authorList>
    </citation>
    <scope>NUCLEOTIDE SEQUENCE</scope>
    <source>
        <strain evidence="8">SCOH1-5</strain>
    </source>
</reference>
<sequence>MSRPTTTEKASVHTTQHDNVQSRPITALPPLPSYALTQQRKFANPAPLGLGAFALTTFVLSCINLKVLDITAPNLVIALAYAYGGLVQLLAGMWEIACGNTFGATALSSYGGFWISFGILLTPSFGIVESYQTQTTGGGTNTFHDAFALYLWAWFIFTTLCLLATTRSNLAFFFLFFVLDLAFLCLALGEQYALSSAADGLHKAGGVFGVLAAFAAWWNMFAGMANRENFWFEVPVGRLPWAADRRGEKGDSVDKQA</sequence>
<feature type="transmembrane region" description="Helical" evidence="7">
    <location>
        <begin position="171"/>
        <end position="189"/>
    </location>
</feature>
<dbReference type="EMBL" id="ML992685">
    <property type="protein sequence ID" value="KAF2209748.1"/>
    <property type="molecule type" value="Genomic_DNA"/>
</dbReference>
<dbReference type="OrthoDB" id="3648309at2759"/>
<dbReference type="AlphaFoldDB" id="A0A6A6F5L1"/>
<dbReference type="NCBIfam" id="NF038013">
    <property type="entry name" value="AceTr_1"/>
    <property type="match status" value="1"/>
</dbReference>
<dbReference type="InterPro" id="IPR047622">
    <property type="entry name" value="GPR1_FUN34_YAAH"/>
</dbReference>
<gene>
    <name evidence="8" type="ORF">CERZMDRAFT_100154</name>
</gene>
<keyword evidence="5 7" id="KW-0472">Membrane</keyword>
<protein>
    <submittedName>
        <fullName evidence="8">Uncharacterized protein</fullName>
    </submittedName>
</protein>
<evidence type="ECO:0000256" key="7">
    <source>
        <dbReference type="SAM" id="Phobius"/>
    </source>
</evidence>
<organism evidence="8 9">
    <name type="scientific">Cercospora zeae-maydis SCOH1-5</name>
    <dbReference type="NCBI Taxonomy" id="717836"/>
    <lineage>
        <taxon>Eukaryota</taxon>
        <taxon>Fungi</taxon>
        <taxon>Dikarya</taxon>
        <taxon>Ascomycota</taxon>
        <taxon>Pezizomycotina</taxon>
        <taxon>Dothideomycetes</taxon>
        <taxon>Dothideomycetidae</taxon>
        <taxon>Mycosphaerellales</taxon>
        <taxon>Mycosphaerellaceae</taxon>
        <taxon>Cercospora</taxon>
    </lineage>
</organism>
<evidence type="ECO:0000256" key="3">
    <source>
        <dbReference type="ARBA" id="ARBA00022692"/>
    </source>
</evidence>
<evidence type="ECO:0000256" key="2">
    <source>
        <dbReference type="ARBA" id="ARBA00005587"/>
    </source>
</evidence>
<comment type="similarity">
    <text evidence="2">Belongs to the acetate uptake transporter (AceTr) (TC 2.A.96) family.</text>
</comment>
<name>A0A6A6F5L1_9PEZI</name>
<feature type="transmembrane region" description="Helical" evidence="7">
    <location>
        <begin position="106"/>
        <end position="127"/>
    </location>
</feature>
<evidence type="ECO:0000256" key="4">
    <source>
        <dbReference type="ARBA" id="ARBA00022989"/>
    </source>
</evidence>
<feature type="transmembrane region" description="Helical" evidence="7">
    <location>
        <begin position="147"/>
        <end position="164"/>
    </location>
</feature>
<feature type="transmembrane region" description="Helical" evidence="7">
    <location>
        <begin position="74"/>
        <end position="94"/>
    </location>
</feature>
<evidence type="ECO:0000313" key="9">
    <source>
        <dbReference type="Proteomes" id="UP000799539"/>
    </source>
</evidence>
<dbReference type="GO" id="GO:0005886">
    <property type="term" value="C:plasma membrane"/>
    <property type="evidence" value="ECO:0007669"/>
    <property type="project" value="TreeGrafter"/>
</dbReference>
<dbReference type="Pfam" id="PF01184">
    <property type="entry name" value="Gpr1_Fun34_YaaH"/>
    <property type="match status" value="1"/>
</dbReference>
<dbReference type="PROSITE" id="PS01114">
    <property type="entry name" value="GPR1_FUN34_YAAH"/>
    <property type="match status" value="1"/>
</dbReference>
<feature type="transmembrane region" description="Helical" evidence="7">
    <location>
        <begin position="201"/>
        <end position="221"/>
    </location>
</feature>
<feature type="region of interest" description="Disordered" evidence="6">
    <location>
        <begin position="1"/>
        <end position="20"/>
    </location>
</feature>
<dbReference type="InterPro" id="IPR051633">
    <property type="entry name" value="AceTr"/>
</dbReference>
<keyword evidence="4 7" id="KW-1133">Transmembrane helix</keyword>
<feature type="transmembrane region" description="Helical" evidence="7">
    <location>
        <begin position="48"/>
        <end position="68"/>
    </location>
</feature>
<dbReference type="PANTHER" id="PTHR31123:SF1">
    <property type="entry name" value="ACCUMULATION OF DYADS PROTEIN 2-RELATED"/>
    <property type="match status" value="1"/>
</dbReference>
<dbReference type="PANTHER" id="PTHR31123">
    <property type="entry name" value="ACCUMULATION OF DYADS PROTEIN 2-RELATED"/>
    <property type="match status" value="1"/>
</dbReference>
<evidence type="ECO:0000256" key="5">
    <source>
        <dbReference type="ARBA" id="ARBA00023136"/>
    </source>
</evidence>
<dbReference type="GO" id="GO:0015123">
    <property type="term" value="F:acetate transmembrane transporter activity"/>
    <property type="evidence" value="ECO:0007669"/>
    <property type="project" value="TreeGrafter"/>
</dbReference>
<proteinExistence type="inferred from homology"/>
<evidence type="ECO:0000256" key="1">
    <source>
        <dbReference type="ARBA" id="ARBA00004141"/>
    </source>
</evidence>
<dbReference type="InterPro" id="IPR000791">
    <property type="entry name" value="Gpr1/Fun34/SatP-like"/>
</dbReference>
<keyword evidence="9" id="KW-1185">Reference proteome</keyword>
<comment type="subcellular location">
    <subcellularLocation>
        <location evidence="1">Membrane</location>
        <topology evidence="1">Multi-pass membrane protein</topology>
    </subcellularLocation>
</comment>